<sequence>MEPKPRLAALGLFLALAASGALGSDADVSEPEACDAGSSDDDARGDALLQRMSQTDLGLAEGLSEDSESAAEAEARTTASAAADAGAWLGALLSDGAVSPATAKVAEDGRSALVTFNRDGRALAYKLHAFSVYAEGAELLAHTASGVERRPVPGPTRTFQARDGDNAHGRWASAVLEPDGSVTGLFQTDEGVMRLEPLGRGTDAEGSAALLEAAVQTHGIENPHLVRRLDVSGVLSGNPAWGLAAALLQRPCVKVGGECVHDGGDDLSDGIDHIPHMSPNQSEAPLLSGRAAWTGTKWWPGCYSSDRDLHDFKIGVVVDHDAFEEHGSQAVSKLEAMFVETTFVYEHQFHTKVLIGYQKVYESSAGAPSYAVGCSPVLKLEDFKAKAASDIPAGMGASHLFTGCGTGYGTVGVARGGDGGGERAGRS</sequence>
<proteinExistence type="predicted"/>
<feature type="signal peptide" evidence="2">
    <location>
        <begin position="1"/>
        <end position="23"/>
    </location>
</feature>
<feature type="region of interest" description="Disordered" evidence="1">
    <location>
        <begin position="24"/>
        <end position="44"/>
    </location>
</feature>
<evidence type="ECO:0000256" key="2">
    <source>
        <dbReference type="SAM" id="SignalP"/>
    </source>
</evidence>
<evidence type="ECO:0000313" key="3">
    <source>
        <dbReference type="EMBL" id="CAE4670572.1"/>
    </source>
</evidence>
<name>A0A7S4TB10_9DINO</name>
<dbReference type="AlphaFoldDB" id="A0A7S4TB10"/>
<keyword evidence="2" id="KW-0732">Signal</keyword>
<gene>
    <name evidence="3" type="ORF">AMON00008_LOCUS65631</name>
</gene>
<accession>A0A7S4TB10</accession>
<feature type="chain" id="PRO_5031160613" evidence="2">
    <location>
        <begin position="24"/>
        <end position="427"/>
    </location>
</feature>
<evidence type="ECO:0000256" key="1">
    <source>
        <dbReference type="SAM" id="MobiDB-lite"/>
    </source>
</evidence>
<reference evidence="3" key="1">
    <citation type="submission" date="2021-01" db="EMBL/GenBank/DDBJ databases">
        <authorList>
            <person name="Corre E."/>
            <person name="Pelletier E."/>
            <person name="Niang G."/>
            <person name="Scheremetjew M."/>
            <person name="Finn R."/>
            <person name="Kale V."/>
            <person name="Holt S."/>
            <person name="Cochrane G."/>
            <person name="Meng A."/>
            <person name="Brown T."/>
            <person name="Cohen L."/>
        </authorList>
    </citation>
    <scope>NUCLEOTIDE SEQUENCE</scope>
    <source>
        <strain evidence="3">CCMP3105</strain>
    </source>
</reference>
<protein>
    <submittedName>
        <fullName evidence="3">Uncharacterized protein</fullName>
    </submittedName>
</protein>
<organism evidence="3">
    <name type="scientific">Alexandrium monilatum</name>
    <dbReference type="NCBI Taxonomy" id="311494"/>
    <lineage>
        <taxon>Eukaryota</taxon>
        <taxon>Sar</taxon>
        <taxon>Alveolata</taxon>
        <taxon>Dinophyceae</taxon>
        <taxon>Gonyaulacales</taxon>
        <taxon>Pyrocystaceae</taxon>
        <taxon>Alexandrium</taxon>
    </lineage>
</organism>
<dbReference type="EMBL" id="HBNR01091339">
    <property type="protein sequence ID" value="CAE4670572.1"/>
    <property type="molecule type" value="Transcribed_RNA"/>
</dbReference>